<dbReference type="EMBL" id="LT635770">
    <property type="protein sequence ID" value="SGZ58924.1"/>
    <property type="molecule type" value="Genomic_DNA"/>
</dbReference>
<name>A0A1L0DQN1_9ASCO</name>
<dbReference type="GO" id="GO:0016926">
    <property type="term" value="P:protein desumoylation"/>
    <property type="evidence" value="ECO:0007669"/>
    <property type="project" value="UniProtKB-ARBA"/>
</dbReference>
<evidence type="ECO:0000256" key="5">
    <source>
        <dbReference type="SAM" id="MobiDB-lite"/>
    </source>
</evidence>
<dbReference type="Proteomes" id="UP000182259">
    <property type="component" value="Chromosome VII"/>
</dbReference>
<evidence type="ECO:0000313" key="7">
    <source>
        <dbReference type="EMBL" id="SGZ58924.1"/>
    </source>
</evidence>
<dbReference type="PROSITE" id="PS50600">
    <property type="entry name" value="ULP_PROTEASE"/>
    <property type="match status" value="1"/>
</dbReference>
<dbReference type="PANTHER" id="PTHR46915:SF2">
    <property type="entry name" value="UBIQUITIN-LIKE PROTEASE 4"/>
    <property type="match status" value="1"/>
</dbReference>
<keyword evidence="4" id="KW-0788">Thiol protease</keyword>
<feature type="compositionally biased region" description="Basic residues" evidence="5">
    <location>
        <begin position="993"/>
        <end position="1009"/>
    </location>
</feature>
<dbReference type="PANTHER" id="PTHR46915">
    <property type="entry name" value="UBIQUITIN-LIKE PROTEASE 4-RELATED"/>
    <property type="match status" value="1"/>
</dbReference>
<evidence type="ECO:0000256" key="4">
    <source>
        <dbReference type="ARBA" id="ARBA00022807"/>
    </source>
</evidence>
<keyword evidence="3" id="KW-0378">Hydrolase</keyword>
<accession>A0A1L0DQN1</accession>
<sequence length="1009" mass="115666">MSMRKDFSSLKKHRHSGVLPKNLLAGPTQRIQIPTAETINSGALYVVRPLDLSEKVRSQDIKTCFFLPLAIIDSGIHEQPAFSLDVTSVEYNGSTIVSTGERDLVLNLSRNGQYLYFTRCKAYIDKMVIPKDALRHVWMSNDDRNVLFVLQKKFGLIYVRFAAKSPKLHLLFQRDQPSWIAGKFVVEDANIVAEMYNQRRQKREKSLKDPEMVVKLVSSPESSQIISDHTCEEANLLGASDNVLLNGLPNVLKPAKIKRRQTRAISKMMEKDPDLYAIYSEKSVDYEEDEDDEEIADDDAPIIQETPAPFDPPLRYTLKNGKKFIVAYNDFKTLYNNDWINDTLIDFFIAYDIDRAEHELHLIQENEVYAFNSFFFTKLMSKTDDQETPQYYANIRRWLTKLDLMSYERVVLPINEHLHWFCAIIKNLPALVVAATEYNRDPKKGQINEATGKKYRVEPVVEVFVLDSLRQSHSNIAGPLKTLIDEYCRDKYNVPIPPELIRVQSARVPKQRNFNDCGIHVIYNVRKWLSEPSVCEKVWRKFGKSQRAYFSGSERNNMRRSSIDTLLELHTKQMPQIGTSAEEESNGHSDDEIELISYHSSKPEVENQDVNSEKKETGKVELDKENVLKDLPNSRESPATESSPSQNQVVEKSTPVKMSKSINESSKATEAVLPDAGKSRSTTPVRTLDPRVFKAVSSPYSSPRVKSNKTSVDYLSEETKERSISNLSYQIEHPYIRRLCMNIHVKQHAIDFLNRYFINHSKKYDPFRLQIIEFVKNYNFFDPSREKDQCDLLILNFREKLQEPPAPVDEPFVIQEADDSNSELNQSVSDLRILNDDRKLARNTATPEATRKFMREADQISPIRQRKVDGNPNLDAISTISPPRHTRSWDQQDDEDSDLEVLGDETLRIVSSETSTKSASLRRSSKSFSTPTEQEKRKNRKTTLGSQSLIANSFDMVVSISDEDDSVKGSKVTRDSKLLLSPSTSTRDTPAGSKRRKVESKVKLRHAYK</sequence>
<feature type="compositionally biased region" description="Acidic residues" evidence="5">
    <location>
        <begin position="891"/>
        <end position="903"/>
    </location>
</feature>
<organism evidence="7 8">
    <name type="scientific">Sungouiella intermedia</name>
    <dbReference type="NCBI Taxonomy" id="45354"/>
    <lineage>
        <taxon>Eukaryota</taxon>
        <taxon>Fungi</taxon>
        <taxon>Dikarya</taxon>
        <taxon>Ascomycota</taxon>
        <taxon>Saccharomycotina</taxon>
        <taxon>Pichiomycetes</taxon>
        <taxon>Metschnikowiaceae</taxon>
        <taxon>Sungouiella</taxon>
    </lineage>
</organism>
<evidence type="ECO:0000259" key="6">
    <source>
        <dbReference type="PROSITE" id="PS50600"/>
    </source>
</evidence>
<proteinExistence type="inferred from homology"/>
<keyword evidence="2" id="KW-0645">Protease</keyword>
<comment type="similarity">
    <text evidence="1">Belongs to the peptidase C48 family.</text>
</comment>
<reference evidence="7 8" key="1">
    <citation type="submission" date="2016-10" db="EMBL/GenBank/DDBJ databases">
        <authorList>
            <person name="de Groot N.N."/>
        </authorList>
    </citation>
    <scope>NUCLEOTIDE SEQUENCE [LARGE SCALE GENOMIC DNA]</scope>
    <source>
        <strain evidence="7 8">PYCC 4715</strain>
    </source>
</reference>
<gene>
    <name evidence="7" type="ORF">SAMEA4029009_CIC11G00000001345</name>
</gene>
<dbReference type="InterPro" id="IPR038765">
    <property type="entry name" value="Papain-like_cys_pep_sf"/>
</dbReference>
<feature type="compositionally biased region" description="Basic and acidic residues" evidence="5">
    <location>
        <begin position="966"/>
        <end position="977"/>
    </location>
</feature>
<dbReference type="Pfam" id="PF02902">
    <property type="entry name" value="Peptidase_C48"/>
    <property type="match status" value="1"/>
</dbReference>
<evidence type="ECO:0000256" key="1">
    <source>
        <dbReference type="ARBA" id="ARBA00005234"/>
    </source>
</evidence>
<feature type="domain" description="Ubiquitin-like protease family profile" evidence="6">
    <location>
        <begin position="324"/>
        <end position="528"/>
    </location>
</feature>
<dbReference type="GO" id="GO:0019783">
    <property type="term" value="F:ubiquitin-like protein peptidase activity"/>
    <property type="evidence" value="ECO:0007669"/>
    <property type="project" value="UniProtKB-ARBA"/>
</dbReference>
<feature type="region of interest" description="Disordered" evidence="5">
    <location>
        <begin position="842"/>
        <end position="946"/>
    </location>
</feature>
<feature type="compositionally biased region" description="Low complexity" evidence="5">
    <location>
        <begin position="914"/>
        <end position="930"/>
    </location>
</feature>
<protein>
    <submittedName>
        <fullName evidence="7">CIC11C00000001345</fullName>
    </submittedName>
</protein>
<evidence type="ECO:0000256" key="2">
    <source>
        <dbReference type="ARBA" id="ARBA00022670"/>
    </source>
</evidence>
<dbReference type="InterPro" id="IPR003653">
    <property type="entry name" value="Peptidase_C48_C"/>
</dbReference>
<evidence type="ECO:0000313" key="8">
    <source>
        <dbReference type="Proteomes" id="UP000182259"/>
    </source>
</evidence>
<dbReference type="GO" id="GO:0008234">
    <property type="term" value="F:cysteine-type peptidase activity"/>
    <property type="evidence" value="ECO:0007669"/>
    <property type="project" value="UniProtKB-KW"/>
</dbReference>
<feature type="region of interest" description="Disordered" evidence="5">
    <location>
        <begin position="600"/>
        <end position="686"/>
    </location>
</feature>
<feature type="compositionally biased region" description="Basic and acidic residues" evidence="5">
    <location>
        <begin position="601"/>
        <end position="628"/>
    </location>
</feature>
<evidence type="ECO:0000256" key="3">
    <source>
        <dbReference type="ARBA" id="ARBA00022801"/>
    </source>
</evidence>
<feature type="compositionally biased region" description="Polar residues" evidence="5">
    <location>
        <begin position="634"/>
        <end position="651"/>
    </location>
</feature>
<dbReference type="Gene3D" id="3.40.395.10">
    <property type="entry name" value="Adenoviral Proteinase, Chain A"/>
    <property type="match status" value="1"/>
</dbReference>
<feature type="region of interest" description="Disordered" evidence="5">
    <location>
        <begin position="961"/>
        <end position="1009"/>
    </location>
</feature>
<dbReference type="AlphaFoldDB" id="A0A1L0DQN1"/>
<dbReference type="GO" id="GO:0006508">
    <property type="term" value="P:proteolysis"/>
    <property type="evidence" value="ECO:0007669"/>
    <property type="project" value="UniProtKB-KW"/>
</dbReference>
<feature type="compositionally biased region" description="Basic and acidic residues" evidence="5">
    <location>
        <begin position="849"/>
        <end position="858"/>
    </location>
</feature>
<dbReference type="SUPFAM" id="SSF54001">
    <property type="entry name" value="Cysteine proteinases"/>
    <property type="match status" value="1"/>
</dbReference>